<evidence type="ECO:0000256" key="1">
    <source>
        <dbReference type="ARBA" id="ARBA00004141"/>
    </source>
</evidence>
<dbReference type="PANTHER" id="PTHR31632">
    <property type="entry name" value="IRON TRANSPORTER FTH1"/>
    <property type="match status" value="1"/>
</dbReference>
<evidence type="ECO:0000256" key="7">
    <source>
        <dbReference type="SAM" id="Phobius"/>
    </source>
</evidence>
<dbReference type="PANTHER" id="PTHR31632:SF2">
    <property type="entry name" value="PLASMA MEMBRANE IRON PERMEASE"/>
    <property type="match status" value="1"/>
</dbReference>
<dbReference type="RefSeq" id="WP_062819652.1">
    <property type="nucleotide sequence ID" value="NZ_CP014352.1"/>
</dbReference>
<evidence type="ECO:0000256" key="6">
    <source>
        <dbReference type="SAM" id="MobiDB-lite"/>
    </source>
</evidence>
<feature type="region of interest" description="Disordered" evidence="6">
    <location>
        <begin position="282"/>
        <end position="309"/>
    </location>
</feature>
<dbReference type="Pfam" id="PF03239">
    <property type="entry name" value="FTR1"/>
    <property type="match status" value="1"/>
</dbReference>
<dbReference type="EMBL" id="CP015970">
    <property type="protein sequence ID" value="AOZ47053.1"/>
    <property type="molecule type" value="Genomic_DNA"/>
</dbReference>
<accession>A0AAC8YGK6</accession>
<evidence type="ECO:0000256" key="2">
    <source>
        <dbReference type="ARBA" id="ARBA00008333"/>
    </source>
</evidence>
<evidence type="ECO:0000313" key="9">
    <source>
        <dbReference type="EMBL" id="AOZ47053.1"/>
    </source>
</evidence>
<keyword evidence="3 7" id="KW-0812">Transmembrane</keyword>
<comment type="similarity">
    <text evidence="2">Belongs to the oxidase-dependent Fe transporter (OFeT) (TC 9.A.10.1) family.</text>
</comment>
<evidence type="ECO:0000256" key="4">
    <source>
        <dbReference type="ARBA" id="ARBA00022989"/>
    </source>
</evidence>
<comment type="subcellular location">
    <subcellularLocation>
        <location evidence="1">Membrane</location>
        <topology evidence="1">Multi-pass membrane protein</topology>
    </subcellularLocation>
</comment>
<evidence type="ECO:0000313" key="10">
    <source>
        <dbReference type="Proteomes" id="UP000075221"/>
    </source>
</evidence>
<keyword evidence="11" id="KW-1185">Reference proteome</keyword>
<feature type="transmembrane region" description="Helical" evidence="7">
    <location>
        <begin position="6"/>
        <end position="27"/>
    </location>
</feature>
<evidence type="ECO:0000256" key="3">
    <source>
        <dbReference type="ARBA" id="ARBA00022692"/>
    </source>
</evidence>
<dbReference type="AlphaFoldDB" id="A0AAC8YGK6"/>
<evidence type="ECO:0000313" key="8">
    <source>
        <dbReference type="EMBL" id="AMS05582.1"/>
    </source>
</evidence>
<dbReference type="GO" id="GO:0033573">
    <property type="term" value="C:high-affinity iron permease complex"/>
    <property type="evidence" value="ECO:0007669"/>
    <property type="project" value="InterPro"/>
</dbReference>
<dbReference type="Proteomes" id="UP000178666">
    <property type="component" value="Chromosome"/>
</dbReference>
<evidence type="ECO:0000313" key="11">
    <source>
        <dbReference type="Proteomes" id="UP000178666"/>
    </source>
</evidence>
<protein>
    <submittedName>
        <fullName evidence="8">Iron transporter</fullName>
    </submittedName>
</protein>
<keyword evidence="4 7" id="KW-1133">Transmembrane helix</keyword>
<gene>
    <name evidence="9" type="ORF">A8L58_10565</name>
    <name evidence="8" type="ORF">AXH35_09125</name>
</gene>
<evidence type="ECO:0000256" key="5">
    <source>
        <dbReference type="ARBA" id="ARBA00023136"/>
    </source>
</evidence>
<sequence>MFVANLLIALREGFEASLVVGIIAAYLVKAGRRDLMSRLWIGVGLAALIPLGVGAILTWGPKTLTFQAQEILGGGLSLVAVAMVTWMIFWMGKNSRELKHDIESDLTRSLAHHGKGWGVVWIAILAVGREGVETALFIWATVKSSVRTSTFQTTAGVLVGLALAVVLGWAVYRGAVRINMHRFFALTGAFLILVAAGIVAYGVGDLQEAGVLPGIMTHAWDYSAALPASTSPIYWLYVVLVAMFQVNLAPTVLQTIAWWVYLIPVMGLFIAQVNGKLPGRAVATKDRPASRPAAEPRPSAERGTATATL</sequence>
<proteinExistence type="inferred from homology"/>
<feature type="transmembrane region" description="Helical" evidence="7">
    <location>
        <begin position="256"/>
        <end position="273"/>
    </location>
</feature>
<dbReference type="InterPro" id="IPR004923">
    <property type="entry name" value="FTR1/Fip1/EfeU"/>
</dbReference>
<name>A0AAC8YGK6_9ACTN</name>
<dbReference type="EMBL" id="CP014352">
    <property type="protein sequence ID" value="AMS05582.1"/>
    <property type="molecule type" value="Genomic_DNA"/>
</dbReference>
<dbReference type="NCBIfam" id="NF041756">
    <property type="entry name" value="EfeU"/>
    <property type="match status" value="1"/>
</dbReference>
<reference evidence="8 10" key="2">
    <citation type="submission" date="2016-02" db="EMBL/GenBank/DDBJ databases">
        <title>Complete Genome Sequence of Propionibacterium acidipropionici ATCC 55737.</title>
        <authorList>
            <person name="Luna Flores C.H."/>
            <person name="Nielsen L.K."/>
            <person name="Marcellin E."/>
        </authorList>
    </citation>
    <scope>NUCLEOTIDE SEQUENCE [LARGE SCALE GENOMIC DNA]</scope>
    <source>
        <strain evidence="8 10">ATCC 55737</strain>
    </source>
</reference>
<feature type="transmembrane region" description="Helical" evidence="7">
    <location>
        <begin position="224"/>
        <end position="244"/>
    </location>
</feature>
<reference evidence="9 11" key="1">
    <citation type="journal article" date="2016" name="Plant Dis.">
        <title>Improved production of propionic acid using genome shuffling.</title>
        <authorList>
            <person name="Luna-Flores C.H."/>
            <person name="Palfreyman R.W."/>
            <person name="Kromer J.O."/>
            <person name="Nielsen L.K."/>
            <person name="Marcellin E."/>
        </authorList>
    </citation>
    <scope>NUCLEOTIDE SEQUENCE [LARGE SCALE GENOMIC DNA]</scope>
    <source>
        <strain evidence="9 11">F3E8</strain>
    </source>
</reference>
<feature type="transmembrane region" description="Helical" evidence="7">
    <location>
        <begin position="183"/>
        <end position="204"/>
    </location>
</feature>
<feature type="transmembrane region" description="Helical" evidence="7">
    <location>
        <begin position="118"/>
        <end position="139"/>
    </location>
</feature>
<feature type="transmembrane region" description="Helical" evidence="7">
    <location>
        <begin position="39"/>
        <end position="59"/>
    </location>
</feature>
<feature type="transmembrane region" description="Helical" evidence="7">
    <location>
        <begin position="71"/>
        <end position="90"/>
    </location>
</feature>
<dbReference type="GO" id="GO:0015093">
    <property type="term" value="F:ferrous iron transmembrane transporter activity"/>
    <property type="evidence" value="ECO:0007669"/>
    <property type="project" value="TreeGrafter"/>
</dbReference>
<organism evidence="8 10">
    <name type="scientific">Acidipropionibacterium acidipropionici</name>
    <dbReference type="NCBI Taxonomy" id="1748"/>
    <lineage>
        <taxon>Bacteria</taxon>
        <taxon>Bacillati</taxon>
        <taxon>Actinomycetota</taxon>
        <taxon>Actinomycetes</taxon>
        <taxon>Propionibacteriales</taxon>
        <taxon>Propionibacteriaceae</taxon>
        <taxon>Acidipropionibacterium</taxon>
    </lineage>
</organism>
<feature type="transmembrane region" description="Helical" evidence="7">
    <location>
        <begin position="151"/>
        <end position="171"/>
    </location>
</feature>
<keyword evidence="5 7" id="KW-0472">Membrane</keyword>
<dbReference type="Proteomes" id="UP000075221">
    <property type="component" value="Chromosome"/>
</dbReference>